<dbReference type="Proteomes" id="UP000274601">
    <property type="component" value="Unassembled WGS sequence"/>
</dbReference>
<accession>A0A495QSY9</accession>
<protein>
    <recommendedName>
        <fullName evidence="3">Excreted virulence factor EspC (Type VII ESX diderm)</fullName>
    </recommendedName>
</protein>
<proteinExistence type="predicted"/>
<organism evidence="1 2">
    <name type="scientific">Actinomadura pelletieri DSM 43383</name>
    <dbReference type="NCBI Taxonomy" id="1120940"/>
    <lineage>
        <taxon>Bacteria</taxon>
        <taxon>Bacillati</taxon>
        <taxon>Actinomycetota</taxon>
        <taxon>Actinomycetes</taxon>
        <taxon>Streptosporangiales</taxon>
        <taxon>Thermomonosporaceae</taxon>
        <taxon>Actinomadura</taxon>
    </lineage>
</organism>
<evidence type="ECO:0000313" key="1">
    <source>
        <dbReference type="EMBL" id="RKS76558.1"/>
    </source>
</evidence>
<dbReference type="Pfam" id="PF20117">
    <property type="entry name" value="DUF6507"/>
    <property type="match status" value="1"/>
</dbReference>
<dbReference type="AlphaFoldDB" id="A0A495QSY9"/>
<evidence type="ECO:0000313" key="2">
    <source>
        <dbReference type="Proteomes" id="UP000274601"/>
    </source>
</evidence>
<dbReference type="RefSeq" id="WP_121433884.1">
    <property type="nucleotide sequence ID" value="NZ_RBWU01000002.1"/>
</dbReference>
<sequence length="114" mass="11893">MAIDGWNIEVAGIRAAVARTIAAIEPLEGQAKTYLDAASSAGTASGSGRINEALLGFAQHHKYTLALATKRTANCVNGVTRATNAYLRGDAEMAEAAQRNARIAPTPADLGKRK</sequence>
<dbReference type="InterPro" id="IPR045436">
    <property type="entry name" value="DUF6507"/>
</dbReference>
<gene>
    <name evidence="1" type="ORF">BZB76_1914</name>
</gene>
<evidence type="ECO:0008006" key="3">
    <source>
        <dbReference type="Google" id="ProtNLM"/>
    </source>
</evidence>
<reference evidence="1 2" key="1">
    <citation type="submission" date="2018-10" db="EMBL/GenBank/DDBJ databases">
        <title>Genomic Encyclopedia of Archaeal and Bacterial Type Strains, Phase II (KMG-II): from individual species to whole genera.</title>
        <authorList>
            <person name="Goeker M."/>
        </authorList>
    </citation>
    <scope>NUCLEOTIDE SEQUENCE [LARGE SCALE GENOMIC DNA]</scope>
    <source>
        <strain evidence="1 2">DSM 43383</strain>
    </source>
</reference>
<comment type="caution">
    <text evidence="1">The sequence shown here is derived from an EMBL/GenBank/DDBJ whole genome shotgun (WGS) entry which is preliminary data.</text>
</comment>
<name>A0A495QSY9_9ACTN</name>
<dbReference type="OrthoDB" id="3482618at2"/>
<keyword evidence="2" id="KW-1185">Reference proteome</keyword>
<dbReference type="EMBL" id="RBWU01000002">
    <property type="protein sequence ID" value="RKS76558.1"/>
    <property type="molecule type" value="Genomic_DNA"/>
</dbReference>